<feature type="transmembrane region" description="Helical" evidence="13">
    <location>
        <begin position="802"/>
        <end position="821"/>
    </location>
</feature>
<feature type="transmembrane region" description="Helical" evidence="13">
    <location>
        <begin position="342"/>
        <end position="359"/>
    </location>
</feature>
<evidence type="ECO:0000259" key="15">
    <source>
        <dbReference type="Pfam" id="PF02214"/>
    </source>
</evidence>
<evidence type="ECO:0000313" key="17">
    <source>
        <dbReference type="Proteomes" id="UP000192578"/>
    </source>
</evidence>
<dbReference type="GO" id="GO:0005251">
    <property type="term" value="F:delayed rectifier potassium channel activity"/>
    <property type="evidence" value="ECO:0007669"/>
    <property type="project" value="TreeGrafter"/>
</dbReference>
<evidence type="ECO:0000256" key="9">
    <source>
        <dbReference type="ARBA" id="ARBA00023065"/>
    </source>
</evidence>
<dbReference type="Proteomes" id="UP000192578">
    <property type="component" value="Unassembled WGS sequence"/>
</dbReference>
<evidence type="ECO:0000256" key="12">
    <source>
        <dbReference type="SAM" id="MobiDB-lite"/>
    </source>
</evidence>
<keyword evidence="10 13" id="KW-0472">Membrane</keyword>
<feature type="transmembrane region" description="Helical" evidence="13">
    <location>
        <begin position="770"/>
        <end position="790"/>
    </location>
</feature>
<evidence type="ECO:0000256" key="11">
    <source>
        <dbReference type="ARBA" id="ARBA00023303"/>
    </source>
</evidence>
<feature type="transmembrane region" description="Helical" evidence="13">
    <location>
        <begin position="736"/>
        <end position="758"/>
    </location>
</feature>
<keyword evidence="2" id="KW-0813">Transport</keyword>
<dbReference type="GO" id="GO:0008076">
    <property type="term" value="C:voltage-gated potassium channel complex"/>
    <property type="evidence" value="ECO:0007669"/>
    <property type="project" value="InterPro"/>
</dbReference>
<feature type="region of interest" description="Disordered" evidence="12">
    <location>
        <begin position="976"/>
        <end position="1024"/>
    </location>
</feature>
<evidence type="ECO:0000256" key="6">
    <source>
        <dbReference type="ARBA" id="ARBA00022882"/>
    </source>
</evidence>
<evidence type="ECO:0000256" key="1">
    <source>
        <dbReference type="ARBA" id="ARBA00004141"/>
    </source>
</evidence>
<comment type="subcellular location">
    <subcellularLocation>
        <location evidence="1">Membrane</location>
        <topology evidence="1">Multi-pass membrane protein</topology>
    </subcellularLocation>
</comment>
<dbReference type="GO" id="GO:0001508">
    <property type="term" value="P:action potential"/>
    <property type="evidence" value="ECO:0007669"/>
    <property type="project" value="TreeGrafter"/>
</dbReference>
<keyword evidence="5" id="KW-0631">Potassium channel</keyword>
<dbReference type="Gene3D" id="3.30.710.10">
    <property type="entry name" value="Potassium Channel Kv1.1, Chain A"/>
    <property type="match status" value="2"/>
</dbReference>
<evidence type="ECO:0000256" key="13">
    <source>
        <dbReference type="SAM" id="Phobius"/>
    </source>
</evidence>
<keyword evidence="11" id="KW-0407">Ion channel</keyword>
<dbReference type="Pfam" id="PF02214">
    <property type="entry name" value="BTB_2"/>
    <property type="match status" value="2"/>
</dbReference>
<feature type="transmembrane region" description="Helical" evidence="13">
    <location>
        <begin position="472"/>
        <end position="492"/>
    </location>
</feature>
<dbReference type="PRINTS" id="PR01333">
    <property type="entry name" value="2POREKCHANEL"/>
</dbReference>
<sequence length="1076" mass="122307">MDRTREMAPRGYGEFLGPRRPLTWVRTPLYDREYELARLNTNGGAGDGVGGRLANSDPDLSSSFEQRVKRRNTIPTSPLANYIRNLLLKPHSYEPAATGDAEAPPDELPLKRSSTRKRPAKRWNMMRFVVGGQQFQCPEWIFEGHPDTLLGNAQNRENFYHVKRKSYIFPHILPDVFTAVLEYYQVGVLTRPERLTLNYFLEQLELFALEPTAIDQLLKSQGVHGTRCHDATAACSEEKPTFRSRLWHVLEYPCSSRLARVYCNISLFLTVLSVVLYVVETLPELKRYSLVGRRCLSEAFSSPLTIVNAICFTFFTVEFLSRFLTCPSKGAFLRRWTNWTDLLSILPYLIVILLLAVHYDDHHVMPVSVLNTLRGCRLFMVTRVLGTSRFYRQHWITILVQTLWNNMGTLFVLFFLMIICMVGFGGVIYALEGVGQESPTFVTIPMGMWWAVMTLTTVGYGDVVPKRALGQITAIVCGCVGLMFIGFVLESVTYEYHRLMKSNSQYLRYRSELAFRQRPKPSLDLPEKPLPRVTSCRASLSNLAADNEVVVSINGAEFIFTLNDLNQHPNSLLGHPSKRAPYFNPTTGSYFFPRNQDIFPTIHHYYRHPGTVLSRPPFITMQRFVEEIEFFQLRPQAVIDFFASEGIRLVDEKEPRNIRLRYWHLVLEHPQFNLLASVISLLSMLATASFTVMVILESLPSILDPSCSTALAAAVPGSNHSEGPSVSFSELCRPELAFFVVETVCTLYFLLELVARFIVAPSKRKFLKRLMNWVDVLVIIPYAFTLIQLTSFASPSELKSQLFGFFRTMRLLRLISILKFARYFKRLQMIFAILQSTWSELLMLCYFMLINSVIFGTLVYVIETNTDGPFDSIPRGMYWSWVTMLTIGYGDLIPESPGGKVVGAGCAILGIVFWTLPMTLISDHFANYRRLYEGKEYLMKCLTRMYHLRDRDLGTKRGPGKVASTMTEPELLCVSNETAHDHRDGRDTSPRGHLLPSRSSSRDHRRPHSRLSRNPSRLSVSPANLTTSQILEETAGPKHFSRLEYDSGLSASKFNGGSTVTIGLAPSESLRDIVVG</sequence>
<feature type="transmembrane region" description="Helical" evidence="13">
    <location>
        <begin position="410"/>
        <end position="429"/>
    </location>
</feature>
<dbReference type="Gene3D" id="1.10.287.70">
    <property type="match status" value="2"/>
</dbReference>
<name>A0A1W0XE55_HYPEX</name>
<feature type="domain" description="Potassium channel tetramerisation-type BTB" evidence="15">
    <location>
        <begin position="130"/>
        <end position="216"/>
    </location>
</feature>
<feature type="domain" description="Ion transport" evidence="14">
    <location>
        <begin position="260"/>
        <end position="496"/>
    </location>
</feature>
<keyword evidence="8 13" id="KW-1133">Transmembrane helix</keyword>
<evidence type="ECO:0000256" key="5">
    <source>
        <dbReference type="ARBA" id="ARBA00022826"/>
    </source>
</evidence>
<feature type="compositionally biased region" description="Basic and acidic residues" evidence="12">
    <location>
        <begin position="978"/>
        <end position="990"/>
    </location>
</feature>
<dbReference type="GO" id="GO:0051260">
    <property type="term" value="P:protein homooligomerization"/>
    <property type="evidence" value="ECO:0007669"/>
    <property type="project" value="InterPro"/>
</dbReference>
<keyword evidence="4 13" id="KW-0812">Transmembrane</keyword>
<feature type="domain" description="Potassium channel tetramerisation-type BTB" evidence="15">
    <location>
        <begin position="549"/>
        <end position="638"/>
    </location>
</feature>
<dbReference type="InterPro" id="IPR003280">
    <property type="entry name" value="2pore_dom_K_chnl"/>
</dbReference>
<dbReference type="InterPro" id="IPR027359">
    <property type="entry name" value="Volt_channel_dom_sf"/>
</dbReference>
<feature type="transmembrane region" description="Helical" evidence="13">
    <location>
        <begin position="901"/>
        <end position="921"/>
    </location>
</feature>
<evidence type="ECO:0000256" key="4">
    <source>
        <dbReference type="ARBA" id="ARBA00022692"/>
    </source>
</evidence>
<organism evidence="16 17">
    <name type="scientific">Hypsibius exemplaris</name>
    <name type="common">Freshwater tardigrade</name>
    <dbReference type="NCBI Taxonomy" id="2072580"/>
    <lineage>
        <taxon>Eukaryota</taxon>
        <taxon>Metazoa</taxon>
        <taxon>Ecdysozoa</taxon>
        <taxon>Tardigrada</taxon>
        <taxon>Eutardigrada</taxon>
        <taxon>Parachela</taxon>
        <taxon>Hypsibioidea</taxon>
        <taxon>Hypsibiidae</taxon>
        <taxon>Hypsibius</taxon>
    </lineage>
</organism>
<feature type="domain" description="Ion transport" evidence="14">
    <location>
        <begin position="680"/>
        <end position="930"/>
    </location>
</feature>
<feature type="region of interest" description="Disordered" evidence="12">
    <location>
        <begin position="95"/>
        <end position="116"/>
    </location>
</feature>
<evidence type="ECO:0000256" key="10">
    <source>
        <dbReference type="ARBA" id="ARBA00023136"/>
    </source>
</evidence>
<gene>
    <name evidence="16" type="ORF">BV898_00677</name>
</gene>
<feature type="compositionally biased region" description="Polar residues" evidence="12">
    <location>
        <begin position="1014"/>
        <end position="1024"/>
    </location>
</feature>
<dbReference type="Pfam" id="PF00520">
    <property type="entry name" value="Ion_trans"/>
    <property type="match status" value="2"/>
</dbReference>
<dbReference type="InterPro" id="IPR003131">
    <property type="entry name" value="T1-type_BTB"/>
</dbReference>
<comment type="caution">
    <text evidence="16">The sequence shown here is derived from an EMBL/GenBank/DDBJ whole genome shotgun (WGS) entry which is preliminary data.</text>
</comment>
<keyword evidence="17" id="KW-1185">Reference proteome</keyword>
<dbReference type="SUPFAM" id="SSF81324">
    <property type="entry name" value="Voltage-gated potassium channels"/>
    <property type="match status" value="2"/>
</dbReference>
<dbReference type="OrthoDB" id="433309at2759"/>
<protein>
    <submittedName>
        <fullName evidence="16">Potassium voltage-gated channel subfamily A member 3</fullName>
    </submittedName>
</protein>
<feature type="region of interest" description="Disordered" evidence="12">
    <location>
        <begin position="45"/>
        <end position="65"/>
    </location>
</feature>
<keyword evidence="7" id="KW-0630">Potassium</keyword>
<dbReference type="PRINTS" id="PR00169">
    <property type="entry name" value="KCHANNEL"/>
</dbReference>
<evidence type="ECO:0000256" key="3">
    <source>
        <dbReference type="ARBA" id="ARBA00022538"/>
    </source>
</evidence>
<dbReference type="Gene3D" id="1.20.120.350">
    <property type="entry name" value="Voltage-gated potassium channels. Chain C"/>
    <property type="match status" value="2"/>
</dbReference>
<keyword evidence="3" id="KW-0633">Potassium transport</keyword>
<evidence type="ECO:0000259" key="14">
    <source>
        <dbReference type="Pfam" id="PF00520"/>
    </source>
</evidence>
<dbReference type="PANTHER" id="PTHR11537:SF113">
    <property type="entry name" value="POTASSIUM VOLTAGE-GATED CHANNEL PROTEIN SHAKER"/>
    <property type="match status" value="1"/>
</dbReference>
<feature type="transmembrane region" description="Helical" evidence="13">
    <location>
        <begin position="441"/>
        <end position="460"/>
    </location>
</feature>
<accession>A0A1W0XE55</accession>
<dbReference type="PANTHER" id="PTHR11537">
    <property type="entry name" value="VOLTAGE-GATED POTASSIUM CHANNEL"/>
    <property type="match status" value="1"/>
</dbReference>
<keyword evidence="9" id="KW-0406">Ion transport</keyword>
<dbReference type="AlphaFoldDB" id="A0A1W0XE55"/>
<dbReference type="InterPro" id="IPR011333">
    <property type="entry name" value="SKP1/BTB/POZ_sf"/>
</dbReference>
<evidence type="ECO:0000313" key="16">
    <source>
        <dbReference type="EMBL" id="OQV25747.1"/>
    </source>
</evidence>
<dbReference type="SUPFAM" id="SSF54695">
    <property type="entry name" value="POZ domain"/>
    <property type="match status" value="2"/>
</dbReference>
<feature type="transmembrane region" description="Helical" evidence="13">
    <location>
        <begin position="299"/>
        <end position="321"/>
    </location>
</feature>
<keyword evidence="6" id="KW-0851">Voltage-gated channel</keyword>
<evidence type="ECO:0000256" key="7">
    <source>
        <dbReference type="ARBA" id="ARBA00022958"/>
    </source>
</evidence>
<evidence type="ECO:0000256" key="2">
    <source>
        <dbReference type="ARBA" id="ARBA00022448"/>
    </source>
</evidence>
<dbReference type="InterPro" id="IPR005821">
    <property type="entry name" value="Ion_trans_dom"/>
</dbReference>
<dbReference type="InterPro" id="IPR028325">
    <property type="entry name" value="VG_K_chnl"/>
</dbReference>
<dbReference type="EMBL" id="MTYJ01000002">
    <property type="protein sequence ID" value="OQV25747.1"/>
    <property type="molecule type" value="Genomic_DNA"/>
</dbReference>
<evidence type="ECO:0000256" key="8">
    <source>
        <dbReference type="ARBA" id="ARBA00022989"/>
    </source>
</evidence>
<proteinExistence type="predicted"/>
<feature type="transmembrane region" description="Helical" evidence="13">
    <location>
        <begin position="674"/>
        <end position="696"/>
    </location>
</feature>
<feature type="transmembrane region" description="Helical" evidence="13">
    <location>
        <begin position="261"/>
        <end position="279"/>
    </location>
</feature>
<feature type="transmembrane region" description="Helical" evidence="13">
    <location>
        <begin position="841"/>
        <end position="862"/>
    </location>
</feature>
<reference evidence="17" key="1">
    <citation type="submission" date="2017-01" db="EMBL/GenBank/DDBJ databases">
        <title>Comparative genomics of anhydrobiosis in the tardigrade Hypsibius dujardini.</title>
        <authorList>
            <person name="Yoshida Y."/>
            <person name="Koutsovoulos G."/>
            <person name="Laetsch D."/>
            <person name="Stevens L."/>
            <person name="Kumar S."/>
            <person name="Horikawa D."/>
            <person name="Ishino K."/>
            <person name="Komine S."/>
            <person name="Tomita M."/>
            <person name="Blaxter M."/>
            <person name="Arakawa K."/>
        </authorList>
    </citation>
    <scope>NUCLEOTIDE SEQUENCE [LARGE SCALE GENOMIC DNA]</scope>
    <source>
        <strain evidence="17">Z151</strain>
    </source>
</reference>